<dbReference type="SMART" id="SM00903">
    <property type="entry name" value="Flavin_Reduct"/>
    <property type="match status" value="1"/>
</dbReference>
<keyword evidence="1 3" id="KW-0560">Oxidoreductase</keyword>
<dbReference type="EC" id="1.-.-.-" evidence="3"/>
<gene>
    <name evidence="3" type="primary">dfa1</name>
    <name evidence="3" type="ORF">KS4_10200</name>
</gene>
<reference evidence="3 4" key="1">
    <citation type="submission" date="2019-02" db="EMBL/GenBank/DDBJ databases">
        <title>Deep-cultivation of Planctomycetes and their phenomic and genomic characterization uncovers novel biology.</title>
        <authorList>
            <person name="Wiegand S."/>
            <person name="Jogler M."/>
            <person name="Boedeker C."/>
            <person name="Pinto D."/>
            <person name="Vollmers J."/>
            <person name="Rivas-Marin E."/>
            <person name="Kohn T."/>
            <person name="Peeters S.H."/>
            <person name="Heuer A."/>
            <person name="Rast P."/>
            <person name="Oberbeckmann S."/>
            <person name="Bunk B."/>
            <person name="Jeske O."/>
            <person name="Meyerdierks A."/>
            <person name="Storesund J.E."/>
            <person name="Kallscheuer N."/>
            <person name="Luecker S."/>
            <person name="Lage O.M."/>
            <person name="Pohl T."/>
            <person name="Merkel B.J."/>
            <person name="Hornburger P."/>
            <person name="Mueller R.-W."/>
            <person name="Bruemmer F."/>
            <person name="Labrenz M."/>
            <person name="Spormann A.M."/>
            <person name="Op den Camp H."/>
            <person name="Overmann J."/>
            <person name="Amann R."/>
            <person name="Jetten M.S.M."/>
            <person name="Mascher T."/>
            <person name="Medema M.H."/>
            <person name="Devos D.P."/>
            <person name="Kaster A.-K."/>
            <person name="Ovreas L."/>
            <person name="Rohde M."/>
            <person name="Galperin M.Y."/>
            <person name="Jogler C."/>
        </authorList>
    </citation>
    <scope>NUCLEOTIDE SEQUENCE [LARGE SCALE GENOMIC DNA]</scope>
    <source>
        <strain evidence="3 4">KS4</strain>
    </source>
</reference>
<dbReference type="InterPro" id="IPR012349">
    <property type="entry name" value="Split_barrel_FMN-bd"/>
</dbReference>
<dbReference type="GO" id="GO:0042602">
    <property type="term" value="F:riboflavin reductase (NADPH) activity"/>
    <property type="evidence" value="ECO:0007669"/>
    <property type="project" value="TreeGrafter"/>
</dbReference>
<evidence type="ECO:0000313" key="3">
    <source>
        <dbReference type="EMBL" id="QDU32981.1"/>
    </source>
</evidence>
<feature type="domain" description="Flavin reductase like" evidence="2">
    <location>
        <begin position="24"/>
        <end position="173"/>
    </location>
</feature>
<dbReference type="Pfam" id="PF01613">
    <property type="entry name" value="Flavin_Reduct"/>
    <property type="match status" value="1"/>
</dbReference>
<dbReference type="InterPro" id="IPR050268">
    <property type="entry name" value="NADH-dep_flavin_reductase"/>
</dbReference>
<dbReference type="KEGG" id="pcor:KS4_10200"/>
<accession>A0A517YRY9</accession>
<dbReference type="RefSeq" id="WP_145075377.1">
    <property type="nucleotide sequence ID" value="NZ_CP036425.1"/>
</dbReference>
<evidence type="ECO:0000259" key="2">
    <source>
        <dbReference type="SMART" id="SM00903"/>
    </source>
</evidence>
<dbReference type="SUPFAM" id="SSF50475">
    <property type="entry name" value="FMN-binding split barrel"/>
    <property type="match status" value="1"/>
</dbReference>
<dbReference type="OrthoDB" id="9794638at2"/>
<dbReference type="GO" id="GO:0010181">
    <property type="term" value="F:FMN binding"/>
    <property type="evidence" value="ECO:0007669"/>
    <property type="project" value="InterPro"/>
</dbReference>
<sequence>MPSSKSVRNADNPESQTSDLAQILGQIPSGIYVLTAHHEDRRLGMLASWIQQVSFNPPMISIAIAKGRPIMPLISESRHFALCQLADHHTTIKRKFAAPSDFADDPFLGYQIIHGKSPSLPILADSLNYLECEVSCHMDVDGDHDIFIAKILNAKTLNPGPPAIHLRDSGFHY</sequence>
<dbReference type="EMBL" id="CP036425">
    <property type="protein sequence ID" value="QDU32981.1"/>
    <property type="molecule type" value="Genomic_DNA"/>
</dbReference>
<dbReference type="PANTHER" id="PTHR30466">
    <property type="entry name" value="FLAVIN REDUCTASE"/>
    <property type="match status" value="1"/>
</dbReference>
<dbReference type="Gene3D" id="2.30.110.10">
    <property type="entry name" value="Electron Transport, Fmn-binding Protein, Chain A"/>
    <property type="match status" value="1"/>
</dbReference>
<evidence type="ECO:0000313" key="4">
    <source>
        <dbReference type="Proteomes" id="UP000317369"/>
    </source>
</evidence>
<dbReference type="PANTHER" id="PTHR30466:SF1">
    <property type="entry name" value="FMN REDUCTASE (NADH) RUTF"/>
    <property type="match status" value="1"/>
</dbReference>
<organism evidence="3 4">
    <name type="scientific">Poriferisphaera corsica</name>
    <dbReference type="NCBI Taxonomy" id="2528020"/>
    <lineage>
        <taxon>Bacteria</taxon>
        <taxon>Pseudomonadati</taxon>
        <taxon>Planctomycetota</taxon>
        <taxon>Phycisphaerae</taxon>
        <taxon>Phycisphaerales</taxon>
        <taxon>Phycisphaeraceae</taxon>
        <taxon>Poriferisphaera</taxon>
    </lineage>
</organism>
<dbReference type="Proteomes" id="UP000317369">
    <property type="component" value="Chromosome"/>
</dbReference>
<proteinExistence type="predicted"/>
<protein>
    <submittedName>
        <fullName evidence="3">Diflavin flavoprotein A 1</fullName>
        <ecNumber evidence="3">1.-.-.-</ecNumber>
    </submittedName>
</protein>
<evidence type="ECO:0000256" key="1">
    <source>
        <dbReference type="ARBA" id="ARBA00023002"/>
    </source>
</evidence>
<dbReference type="InterPro" id="IPR002563">
    <property type="entry name" value="Flavin_Rdtase-like_dom"/>
</dbReference>
<dbReference type="AlphaFoldDB" id="A0A517YRY9"/>
<name>A0A517YRY9_9BACT</name>
<keyword evidence="4" id="KW-1185">Reference proteome</keyword>